<evidence type="ECO:0000256" key="2">
    <source>
        <dbReference type="ARBA" id="ARBA00022540"/>
    </source>
</evidence>
<dbReference type="OrthoDB" id="16538at2759"/>
<evidence type="ECO:0000256" key="5">
    <source>
        <dbReference type="HAMAP-Rule" id="MF_03003"/>
    </source>
</evidence>
<dbReference type="PANTHER" id="PTHR12399">
    <property type="entry name" value="EUKARYOTIC TRANSLATION INITIATION FACTOR 3 SUBUNIT 7"/>
    <property type="match status" value="1"/>
</dbReference>
<dbReference type="GO" id="GO:0003743">
    <property type="term" value="F:translation initiation factor activity"/>
    <property type="evidence" value="ECO:0007669"/>
    <property type="project" value="UniProtKB-UniRule"/>
</dbReference>
<keyword evidence="4 5" id="KW-0648">Protein biosynthesis</keyword>
<dbReference type="GO" id="GO:0016282">
    <property type="term" value="C:eukaryotic 43S preinitiation complex"/>
    <property type="evidence" value="ECO:0007669"/>
    <property type="project" value="UniProtKB-UniRule"/>
</dbReference>
<evidence type="ECO:0000256" key="1">
    <source>
        <dbReference type="ARBA" id="ARBA00022490"/>
    </source>
</evidence>
<dbReference type="AlphaFoldDB" id="A0A1E3PMK3"/>
<dbReference type="Proteomes" id="UP000095009">
    <property type="component" value="Unassembled WGS sequence"/>
</dbReference>
<keyword evidence="1 5" id="KW-0963">Cytoplasm</keyword>
<reference evidence="6 7" key="1">
    <citation type="journal article" date="2016" name="Proc. Natl. Acad. Sci. U.S.A.">
        <title>Comparative genomics of biotechnologically important yeasts.</title>
        <authorList>
            <person name="Riley R."/>
            <person name="Haridas S."/>
            <person name="Wolfe K.H."/>
            <person name="Lopes M.R."/>
            <person name="Hittinger C.T."/>
            <person name="Goeker M."/>
            <person name="Salamov A.A."/>
            <person name="Wisecaver J.H."/>
            <person name="Long T.M."/>
            <person name="Calvey C.H."/>
            <person name="Aerts A.L."/>
            <person name="Barry K.W."/>
            <person name="Choi C."/>
            <person name="Clum A."/>
            <person name="Coughlan A.Y."/>
            <person name="Deshpande S."/>
            <person name="Douglass A.P."/>
            <person name="Hanson S.J."/>
            <person name="Klenk H.-P."/>
            <person name="LaButti K.M."/>
            <person name="Lapidus A."/>
            <person name="Lindquist E.A."/>
            <person name="Lipzen A.M."/>
            <person name="Meier-Kolthoff J.P."/>
            <person name="Ohm R.A."/>
            <person name="Otillar R.P."/>
            <person name="Pangilinan J.L."/>
            <person name="Peng Y."/>
            <person name="Rokas A."/>
            <person name="Rosa C.A."/>
            <person name="Scheuner C."/>
            <person name="Sibirny A.A."/>
            <person name="Slot J.C."/>
            <person name="Stielow J.B."/>
            <person name="Sun H."/>
            <person name="Kurtzman C.P."/>
            <person name="Blackwell M."/>
            <person name="Grigoriev I.V."/>
            <person name="Jeffries T.W."/>
        </authorList>
    </citation>
    <scope>NUCLEOTIDE SEQUENCE [LARGE SCALE GENOMIC DNA]</scope>
    <source>
        <strain evidence="6 7">DSM 6958</strain>
    </source>
</reference>
<proteinExistence type="inferred from homology"/>
<feature type="region of interest" description="RNA gate" evidence="5">
    <location>
        <begin position="286"/>
        <end position="300"/>
    </location>
</feature>
<evidence type="ECO:0000256" key="4">
    <source>
        <dbReference type="ARBA" id="ARBA00022917"/>
    </source>
</evidence>
<sequence length="537" mass="59162">MFGEFSLPPLPSANSFWGPSSTVPTDLSFNDVPYAPFSKGDKLGKVADFTSDVKDAKDQKRQQFGRGARDFYHAYGASAASSFTAEASNAETAAFEVVDNTKAASAPRQQAVLKTRGGSSNARGAPRAFANAPSARGGFNRFNKPGARRFGRDFDKPQKTREASVNVTDEWTLLQTIEMKELNKLNFGVAPGETIGEYGYVNHYDRSLDRANYSEKLKVIDREVYNVTTSEDPIIQKLSEQDAGSVFATDSIIALLMCAPKSVNPWDIVITKKDGKIFFDKRDGGALDFISVDENAQEPPVDSTDKDNINSASSLAMEATFINQNFQANALVESQKVEFPNPNPYYSEEESTPLLAKGYSYKTFNLADDVETDEPINLVIRTEVDAVQPSTTGNNFMTLRALNEYGGINGNLEWKNKFNMQRGAIIAAEIKNNLHKLSRWTIQSMLAGASTMKLGFVTRATPKNNRNHIIVGVLGRDPNQFASQINVNINSGWGIIKSIYNIVNSGENGKYVLMKDPNNAQVMLYKVPESTFDADEQ</sequence>
<evidence type="ECO:0000256" key="3">
    <source>
        <dbReference type="ARBA" id="ARBA00022884"/>
    </source>
</evidence>
<comment type="subcellular location">
    <subcellularLocation>
        <location evidence="5">Cytoplasm</location>
    </subcellularLocation>
</comment>
<comment type="subunit">
    <text evidence="5">Component of the eukaryotic translation initiation factor 3 (eIF-3) complex.</text>
</comment>
<dbReference type="Pfam" id="PF05091">
    <property type="entry name" value="eIF-3_zeta"/>
    <property type="match status" value="1"/>
</dbReference>
<evidence type="ECO:0000313" key="6">
    <source>
        <dbReference type="EMBL" id="ODQ66057.1"/>
    </source>
</evidence>
<dbReference type="GO" id="GO:0005852">
    <property type="term" value="C:eukaryotic translation initiation factor 3 complex"/>
    <property type="evidence" value="ECO:0007669"/>
    <property type="project" value="UniProtKB-UniRule"/>
</dbReference>
<keyword evidence="2 5" id="KW-0396">Initiation factor</keyword>
<dbReference type="HAMAP" id="MF_03003">
    <property type="entry name" value="eIF3d"/>
    <property type="match status" value="1"/>
</dbReference>
<evidence type="ECO:0000313" key="7">
    <source>
        <dbReference type="Proteomes" id="UP000095009"/>
    </source>
</evidence>
<dbReference type="GO" id="GO:0002191">
    <property type="term" value="P:cap-dependent translational initiation"/>
    <property type="evidence" value="ECO:0007669"/>
    <property type="project" value="UniProtKB-UniRule"/>
</dbReference>
<dbReference type="InterPro" id="IPR007783">
    <property type="entry name" value="eIF3d"/>
</dbReference>
<dbReference type="GO" id="GO:0098808">
    <property type="term" value="F:mRNA cap binding"/>
    <property type="evidence" value="ECO:0007669"/>
    <property type="project" value="UniProtKB-UniRule"/>
</dbReference>
<dbReference type="GO" id="GO:0001732">
    <property type="term" value="P:formation of cytoplasmic translation initiation complex"/>
    <property type="evidence" value="ECO:0007669"/>
    <property type="project" value="UniProtKB-UniRule"/>
</dbReference>
<comment type="function">
    <text evidence="5">mRNA cap-binding component of the eukaryotic translation initiation factor 3 (eIF-3) complex, which is involved in protein synthesis of a specialized repertoire of mRNAs and, together with other initiation factors, stimulates binding of mRNA and methionyl-tRNAi to the 40S ribosome. The eIF-3 complex specifically targets and initiates translation of a subset of mRNAs involved in cell proliferation. In the eIF-3 complex, eif3d specifically recognizes and binds the 7-methylguanosine cap of a subset of mRNAs.</text>
</comment>
<protein>
    <recommendedName>
        <fullName evidence="5">Eukaryotic translation initiation factor 3 subunit D</fullName>
        <shortName evidence="5">eIF3d</shortName>
    </recommendedName>
</protein>
<dbReference type="PIRSF" id="PIRSF016281">
    <property type="entry name" value="EIF-3_zeta"/>
    <property type="match status" value="1"/>
</dbReference>
<keyword evidence="7" id="KW-1185">Reference proteome</keyword>
<name>A0A1E3PMK3_9ASCO</name>
<comment type="domain">
    <text evidence="5">The RNA gate region regulates mRNA cap recognition to prevent promiscuous mRNA-binding before assembly of eif3d into the full eukaryotic translation initiation factor 3 (eIF-3) complex.</text>
</comment>
<dbReference type="EMBL" id="KV454409">
    <property type="protein sequence ID" value="ODQ66057.1"/>
    <property type="molecule type" value="Genomic_DNA"/>
</dbReference>
<dbReference type="GO" id="GO:0033290">
    <property type="term" value="C:eukaryotic 48S preinitiation complex"/>
    <property type="evidence" value="ECO:0007669"/>
    <property type="project" value="UniProtKB-UniRule"/>
</dbReference>
<accession>A0A1E3PMK3</accession>
<dbReference type="STRING" id="857566.A0A1E3PMK3"/>
<keyword evidence="3" id="KW-0694">RNA-binding</keyword>
<gene>
    <name evidence="6" type="ORF">NADFUDRAFT_51329</name>
</gene>
<dbReference type="PANTHER" id="PTHR12399:SF0">
    <property type="entry name" value="EUKARYOTIC TRANSLATION INITIATION FACTOR 3 SUBUNIT D"/>
    <property type="match status" value="1"/>
</dbReference>
<comment type="similarity">
    <text evidence="5">Belongs to the eIF-3 subunit D family.</text>
</comment>
<organism evidence="6 7">
    <name type="scientific">Nadsonia fulvescens var. elongata DSM 6958</name>
    <dbReference type="NCBI Taxonomy" id="857566"/>
    <lineage>
        <taxon>Eukaryota</taxon>
        <taxon>Fungi</taxon>
        <taxon>Dikarya</taxon>
        <taxon>Ascomycota</taxon>
        <taxon>Saccharomycotina</taxon>
        <taxon>Dipodascomycetes</taxon>
        <taxon>Dipodascales</taxon>
        <taxon>Dipodascales incertae sedis</taxon>
        <taxon>Nadsonia</taxon>
    </lineage>
</organism>